<dbReference type="Proteomes" id="UP000307999">
    <property type="component" value="Unassembled WGS sequence"/>
</dbReference>
<keyword evidence="5 12" id="KW-0560">Oxidoreductase</keyword>
<dbReference type="EMBL" id="SWDB01000017">
    <property type="protein sequence ID" value="TKB45664.1"/>
    <property type="molecule type" value="Genomic_DNA"/>
</dbReference>
<evidence type="ECO:0000256" key="5">
    <source>
        <dbReference type="ARBA" id="ARBA00023002"/>
    </source>
</evidence>
<evidence type="ECO:0000259" key="14">
    <source>
        <dbReference type="Pfam" id="PF02770"/>
    </source>
</evidence>
<evidence type="ECO:0000256" key="11">
    <source>
        <dbReference type="ARBA" id="ARBA00075603"/>
    </source>
</evidence>
<evidence type="ECO:0000313" key="17">
    <source>
        <dbReference type="Proteomes" id="UP000307999"/>
    </source>
</evidence>
<sequence>MKICLTDEQQMIQDMAMKFAQSELAPVAAQLDAKPDEDLFNANLAKLAELGFMGLNIDGEYGGVEAGTVAFSLAITELAKACAATAVTTSVTNMVAEVIQAVGDEEQKQTYLPKICSGEFLAGGFCLTEPSAGSDPSAMKTTATRDGDDYILNGSKIYITSGSIAGVFVVWAVTDAAAPKGKGISCFLVDADSPGLTISKPEDKMGQKASPTNEVHFENCRVPASNLLGQENKGYAIAVSELAGGRIGIGSLALGVGLAALDYAKDFIQERHQFGQSLAKFQGLQWMLADRYTEMEAARMLLMQAASLKEQGLSFATQASMAKLFASEKANKACYDALQMLGGAGYIKEYPLERYARDVRITSIYEGTSEIQRLIIARDVLR</sequence>
<dbReference type="OrthoDB" id="9770681at2"/>
<dbReference type="SUPFAM" id="SSF56645">
    <property type="entry name" value="Acyl-CoA dehydrogenase NM domain-like"/>
    <property type="match status" value="1"/>
</dbReference>
<comment type="cofactor">
    <cofactor evidence="1 12">
        <name>FAD</name>
        <dbReference type="ChEBI" id="CHEBI:57692"/>
    </cofactor>
</comment>
<dbReference type="InterPro" id="IPR013786">
    <property type="entry name" value="AcylCoA_DH/ox_N"/>
</dbReference>
<dbReference type="Gene3D" id="1.10.540.10">
    <property type="entry name" value="Acyl-CoA dehydrogenase/oxidase, N-terminal domain"/>
    <property type="match status" value="1"/>
</dbReference>
<gene>
    <name evidence="16" type="ORF">E8M12_07810</name>
</gene>
<dbReference type="PANTHER" id="PTHR43884:SF12">
    <property type="entry name" value="ISOVALERYL-COA DEHYDROGENASE, MITOCHONDRIAL-RELATED"/>
    <property type="match status" value="1"/>
</dbReference>
<reference evidence="16 17" key="1">
    <citation type="submission" date="2019-04" db="EMBL/GenBank/DDBJ databases">
        <title>Thalassotalea guangxiensis sp. nov., isolated from sediment of the coastal wetland.</title>
        <authorList>
            <person name="Zheng S."/>
            <person name="Zhang D."/>
        </authorList>
    </citation>
    <scope>NUCLEOTIDE SEQUENCE [LARGE SCALE GENOMIC DNA]</scope>
    <source>
        <strain evidence="16 17">ZS-4</strain>
    </source>
</reference>
<dbReference type="RefSeq" id="WP_136735528.1">
    <property type="nucleotide sequence ID" value="NZ_SWDB01000017.1"/>
</dbReference>
<evidence type="ECO:0000256" key="1">
    <source>
        <dbReference type="ARBA" id="ARBA00001974"/>
    </source>
</evidence>
<evidence type="ECO:0000256" key="10">
    <source>
        <dbReference type="ARBA" id="ARBA00072305"/>
    </source>
</evidence>
<dbReference type="Pfam" id="PF00441">
    <property type="entry name" value="Acyl-CoA_dh_1"/>
    <property type="match status" value="1"/>
</dbReference>
<protein>
    <recommendedName>
        <fullName evidence="9">3-sulfinopropanoyl-CoA desulfinase</fullName>
        <ecNumber evidence="7">1.3.8.10</ecNumber>
        <ecNumber evidence="8">3.13.1.4</ecNumber>
    </recommendedName>
    <alternativeName>
        <fullName evidence="11">3-sulfinopropionyl coenzyme A desulfinase</fullName>
    </alternativeName>
    <alternativeName>
        <fullName evidence="10">Cyclohex-1-ene-1-carbonyl-CoA dehydrogenase</fullName>
    </alternativeName>
</protein>
<name>A0A4U1B5F9_9GAMM</name>
<dbReference type="InterPro" id="IPR046373">
    <property type="entry name" value="Acyl-CoA_Oxase/DH_mid-dom_sf"/>
</dbReference>
<dbReference type="EC" id="3.13.1.4" evidence="8"/>
<dbReference type="AlphaFoldDB" id="A0A4U1B5F9"/>
<dbReference type="PROSITE" id="PS00072">
    <property type="entry name" value="ACYL_COA_DH_1"/>
    <property type="match status" value="1"/>
</dbReference>
<proteinExistence type="inferred from homology"/>
<dbReference type="InterPro" id="IPR009075">
    <property type="entry name" value="AcylCo_DH/oxidase_C"/>
</dbReference>
<keyword evidence="17" id="KW-1185">Reference proteome</keyword>
<dbReference type="EC" id="1.3.8.10" evidence="7"/>
<evidence type="ECO:0000256" key="4">
    <source>
        <dbReference type="ARBA" id="ARBA00022827"/>
    </source>
</evidence>
<organism evidence="16 17">
    <name type="scientific">Thalassotalea mangrovi</name>
    <dbReference type="NCBI Taxonomy" id="2572245"/>
    <lineage>
        <taxon>Bacteria</taxon>
        <taxon>Pseudomonadati</taxon>
        <taxon>Pseudomonadota</taxon>
        <taxon>Gammaproteobacteria</taxon>
        <taxon>Alteromonadales</taxon>
        <taxon>Colwelliaceae</taxon>
        <taxon>Thalassotalea</taxon>
    </lineage>
</organism>
<evidence type="ECO:0000256" key="9">
    <source>
        <dbReference type="ARBA" id="ARBA00068311"/>
    </source>
</evidence>
<evidence type="ECO:0000256" key="3">
    <source>
        <dbReference type="ARBA" id="ARBA00022630"/>
    </source>
</evidence>
<dbReference type="Pfam" id="PF02771">
    <property type="entry name" value="Acyl-CoA_dh_N"/>
    <property type="match status" value="1"/>
</dbReference>
<dbReference type="GO" id="GO:0003995">
    <property type="term" value="F:acyl-CoA dehydrogenase activity"/>
    <property type="evidence" value="ECO:0007669"/>
    <property type="project" value="InterPro"/>
</dbReference>
<keyword evidence="3 12" id="KW-0285">Flavoprotein</keyword>
<feature type="domain" description="Acyl-CoA dehydrogenase/oxidase C-terminal" evidence="13">
    <location>
        <begin position="232"/>
        <end position="380"/>
    </location>
</feature>
<dbReference type="Gene3D" id="2.40.110.10">
    <property type="entry name" value="Butyryl-CoA Dehydrogenase, subunit A, domain 2"/>
    <property type="match status" value="1"/>
</dbReference>
<comment type="catalytic activity">
    <reaction evidence="6">
        <text>3-sulfinopropanoyl-CoA + H2O = propanoyl-CoA + sulfite + H(+)</text>
        <dbReference type="Rhea" id="RHEA:41624"/>
        <dbReference type="ChEBI" id="CHEBI:15377"/>
        <dbReference type="ChEBI" id="CHEBI:15378"/>
        <dbReference type="ChEBI" id="CHEBI:17359"/>
        <dbReference type="ChEBI" id="CHEBI:57392"/>
        <dbReference type="ChEBI" id="CHEBI:78349"/>
        <dbReference type="EC" id="3.13.1.4"/>
    </reaction>
    <physiologicalReaction direction="left-to-right" evidence="6">
        <dbReference type="Rhea" id="RHEA:41625"/>
    </physiologicalReaction>
</comment>
<dbReference type="PANTHER" id="PTHR43884">
    <property type="entry name" value="ACYL-COA DEHYDROGENASE"/>
    <property type="match status" value="1"/>
</dbReference>
<dbReference type="PIRSF" id="PIRSF016578">
    <property type="entry name" value="HsaA"/>
    <property type="match status" value="1"/>
</dbReference>
<evidence type="ECO:0000313" key="16">
    <source>
        <dbReference type="EMBL" id="TKB45664.1"/>
    </source>
</evidence>
<dbReference type="SUPFAM" id="SSF47203">
    <property type="entry name" value="Acyl-CoA dehydrogenase C-terminal domain-like"/>
    <property type="match status" value="1"/>
</dbReference>
<dbReference type="InterPro" id="IPR006091">
    <property type="entry name" value="Acyl-CoA_Oxase/DH_mid-dom"/>
</dbReference>
<dbReference type="FunFam" id="1.10.540.10:FF:000002">
    <property type="entry name" value="Acyl-CoA dehydrogenase FadE19"/>
    <property type="match status" value="1"/>
</dbReference>
<dbReference type="FunFam" id="1.20.140.10:FF:000004">
    <property type="entry name" value="Acyl-CoA dehydrogenase FadE25"/>
    <property type="match status" value="1"/>
</dbReference>
<comment type="caution">
    <text evidence="16">The sequence shown here is derived from an EMBL/GenBank/DDBJ whole genome shotgun (WGS) entry which is preliminary data.</text>
</comment>
<feature type="domain" description="Acyl-CoA dehydrogenase/oxidase N-terminal" evidence="15">
    <location>
        <begin position="6"/>
        <end position="119"/>
    </location>
</feature>
<evidence type="ECO:0000259" key="13">
    <source>
        <dbReference type="Pfam" id="PF00441"/>
    </source>
</evidence>
<dbReference type="InterPro" id="IPR006089">
    <property type="entry name" value="Acyl-CoA_DH_CS"/>
</dbReference>
<evidence type="ECO:0000256" key="2">
    <source>
        <dbReference type="ARBA" id="ARBA00009347"/>
    </source>
</evidence>
<dbReference type="PROSITE" id="PS00073">
    <property type="entry name" value="ACYL_COA_DH_2"/>
    <property type="match status" value="1"/>
</dbReference>
<dbReference type="GO" id="GO:0050660">
    <property type="term" value="F:flavin adenine dinucleotide binding"/>
    <property type="evidence" value="ECO:0007669"/>
    <property type="project" value="InterPro"/>
</dbReference>
<dbReference type="InterPro" id="IPR036250">
    <property type="entry name" value="AcylCo_DH-like_C"/>
</dbReference>
<evidence type="ECO:0000256" key="7">
    <source>
        <dbReference type="ARBA" id="ARBA00066362"/>
    </source>
</evidence>
<dbReference type="InterPro" id="IPR009100">
    <property type="entry name" value="AcylCoA_DH/oxidase_NM_dom_sf"/>
</dbReference>
<evidence type="ECO:0000256" key="6">
    <source>
        <dbReference type="ARBA" id="ARBA00052938"/>
    </source>
</evidence>
<comment type="similarity">
    <text evidence="2 12">Belongs to the acyl-CoA dehydrogenase family.</text>
</comment>
<evidence type="ECO:0000256" key="8">
    <source>
        <dbReference type="ARBA" id="ARBA00066461"/>
    </source>
</evidence>
<feature type="domain" description="Acyl-CoA oxidase/dehydrogenase middle" evidence="14">
    <location>
        <begin position="125"/>
        <end position="220"/>
    </location>
</feature>
<dbReference type="InterPro" id="IPR037069">
    <property type="entry name" value="AcylCoA_DH/ox_N_sf"/>
</dbReference>
<evidence type="ECO:0000256" key="12">
    <source>
        <dbReference type="RuleBase" id="RU362125"/>
    </source>
</evidence>
<keyword evidence="4 12" id="KW-0274">FAD</keyword>
<dbReference type="FunFam" id="2.40.110.10:FF:000001">
    <property type="entry name" value="Acyl-CoA dehydrogenase, mitochondrial"/>
    <property type="match status" value="1"/>
</dbReference>
<accession>A0A4U1B5F9</accession>
<dbReference type="Pfam" id="PF02770">
    <property type="entry name" value="Acyl-CoA_dh_M"/>
    <property type="match status" value="1"/>
</dbReference>
<evidence type="ECO:0000259" key="15">
    <source>
        <dbReference type="Pfam" id="PF02771"/>
    </source>
</evidence>
<dbReference type="Gene3D" id="1.20.140.10">
    <property type="entry name" value="Butyryl-CoA Dehydrogenase, subunit A, domain 3"/>
    <property type="match status" value="1"/>
</dbReference>